<protein>
    <submittedName>
        <fullName evidence="2">Uncharacterized protein</fullName>
    </submittedName>
</protein>
<dbReference type="AlphaFoldDB" id="A0A1I3X8T6"/>
<evidence type="ECO:0000313" key="3">
    <source>
        <dbReference type="Proteomes" id="UP000199111"/>
    </source>
</evidence>
<name>A0A1I3X8T6_9ACTN</name>
<evidence type="ECO:0000313" key="2">
    <source>
        <dbReference type="EMBL" id="SFK15331.1"/>
    </source>
</evidence>
<evidence type="ECO:0000256" key="1">
    <source>
        <dbReference type="SAM" id="MobiDB-lite"/>
    </source>
</evidence>
<feature type="compositionally biased region" description="Basic and acidic residues" evidence="1">
    <location>
        <begin position="51"/>
        <end position="70"/>
    </location>
</feature>
<reference evidence="3" key="1">
    <citation type="submission" date="2016-10" db="EMBL/GenBank/DDBJ databases">
        <authorList>
            <person name="Varghese N."/>
            <person name="Submissions S."/>
        </authorList>
    </citation>
    <scope>NUCLEOTIDE SEQUENCE [LARGE SCALE GENOMIC DNA]</scope>
    <source>
        <strain evidence="3">CGMCC 4.2126</strain>
    </source>
</reference>
<accession>A0A1I3X8T6</accession>
<feature type="region of interest" description="Disordered" evidence="1">
    <location>
        <begin position="1"/>
        <end position="92"/>
    </location>
</feature>
<keyword evidence="3" id="KW-1185">Reference proteome</keyword>
<dbReference type="EMBL" id="FOQY01000018">
    <property type="protein sequence ID" value="SFK15331.1"/>
    <property type="molecule type" value="Genomic_DNA"/>
</dbReference>
<dbReference type="Proteomes" id="UP000199111">
    <property type="component" value="Unassembled WGS sequence"/>
</dbReference>
<proteinExistence type="predicted"/>
<gene>
    <name evidence="2" type="ORF">SAMN05216275_118108</name>
</gene>
<feature type="compositionally biased region" description="Basic and acidic residues" evidence="1">
    <location>
        <begin position="1"/>
        <end position="20"/>
    </location>
</feature>
<sequence length="92" mass="10283">MDVRDDSLHGEEPEDARSEEIGLEVPEADVAEQHRPADEEISAEVPEADVAEQHRPVDEDGPEWPDHIPLEADPADTAEQSRTVALDEDDYR</sequence>
<organism evidence="2 3">
    <name type="scientific">Streptosporangium canum</name>
    <dbReference type="NCBI Taxonomy" id="324952"/>
    <lineage>
        <taxon>Bacteria</taxon>
        <taxon>Bacillati</taxon>
        <taxon>Actinomycetota</taxon>
        <taxon>Actinomycetes</taxon>
        <taxon>Streptosporangiales</taxon>
        <taxon>Streptosporangiaceae</taxon>
        <taxon>Streptosporangium</taxon>
    </lineage>
</organism>
<feature type="compositionally biased region" description="Acidic residues" evidence="1">
    <location>
        <begin position="39"/>
        <end position="50"/>
    </location>
</feature>